<dbReference type="Pfam" id="PF00651">
    <property type="entry name" value="BTB"/>
    <property type="match status" value="1"/>
</dbReference>
<dbReference type="PANTHER" id="PTHR22870:SF466">
    <property type="entry name" value="ANKYRIN REPEAT-CONTAINING PROTEIN"/>
    <property type="match status" value="1"/>
</dbReference>
<dbReference type="PANTHER" id="PTHR22870">
    <property type="entry name" value="REGULATOR OF CHROMOSOME CONDENSATION"/>
    <property type="match status" value="1"/>
</dbReference>
<dbReference type="PROSITE" id="PS50097">
    <property type="entry name" value="BTB"/>
    <property type="match status" value="1"/>
</dbReference>
<dbReference type="Gene3D" id="3.30.710.10">
    <property type="entry name" value="Potassium Channel Kv1.1, Chain A"/>
    <property type="match status" value="1"/>
</dbReference>
<dbReference type="SUPFAM" id="SSF50985">
    <property type="entry name" value="RCC1/BLIP-II"/>
    <property type="match status" value="1"/>
</dbReference>
<dbReference type="SMART" id="SM00225">
    <property type="entry name" value="BTB"/>
    <property type="match status" value="1"/>
</dbReference>
<dbReference type="SUPFAM" id="SSF54695">
    <property type="entry name" value="POZ domain"/>
    <property type="match status" value="1"/>
</dbReference>
<feature type="repeat" description="RCC1" evidence="2">
    <location>
        <begin position="253"/>
        <end position="300"/>
    </location>
</feature>
<proteinExistence type="predicted"/>
<keyword evidence="1" id="KW-0677">Repeat</keyword>
<reference evidence="4" key="1">
    <citation type="submission" date="2022-08" db="EMBL/GenBank/DDBJ databases">
        <title>Novel sulfate-reducing endosymbionts in the free-living metamonad Anaeramoeba.</title>
        <authorList>
            <person name="Jerlstrom-Hultqvist J."/>
            <person name="Cepicka I."/>
            <person name="Gallot-Lavallee L."/>
            <person name="Salas-Leiva D."/>
            <person name="Curtis B.A."/>
            <person name="Zahonova K."/>
            <person name="Pipaliya S."/>
            <person name="Dacks J."/>
            <person name="Roger A.J."/>
        </authorList>
    </citation>
    <scope>NUCLEOTIDE SEQUENCE</scope>
    <source>
        <strain evidence="4">Schooner1</strain>
    </source>
</reference>
<dbReference type="InterPro" id="IPR009091">
    <property type="entry name" value="RCC1/BLIP-II"/>
</dbReference>
<dbReference type="Gene3D" id="2.130.10.30">
    <property type="entry name" value="Regulator of chromosome condensation 1/beta-lactamase-inhibitor protein II"/>
    <property type="match status" value="1"/>
</dbReference>
<dbReference type="InterPro" id="IPR000408">
    <property type="entry name" value="Reg_chr_condens"/>
</dbReference>
<dbReference type="InterPro" id="IPR051210">
    <property type="entry name" value="Ub_ligase/GEF_domain"/>
</dbReference>
<comment type="caution">
    <text evidence="4">The sequence shown here is derived from an EMBL/GenBank/DDBJ whole genome shotgun (WGS) entry which is preliminary data.</text>
</comment>
<dbReference type="EMBL" id="JAOAOG010000260">
    <property type="protein sequence ID" value="KAJ6235356.1"/>
    <property type="molecule type" value="Genomic_DNA"/>
</dbReference>
<dbReference type="PROSITE" id="PS50012">
    <property type="entry name" value="RCC1_3"/>
    <property type="match status" value="2"/>
</dbReference>
<gene>
    <name evidence="4" type="ORF">M0813_28637</name>
</gene>
<protein>
    <submittedName>
        <fullName evidence="4">Claret</fullName>
    </submittedName>
</protein>
<sequence length="577" mass="66413">MEDSKYDVYVSGKENDYKFLNPTNSKLPYWTPVETITKPKKIVAGQYNHLVVWYEGNKLELHHKTVGIKKYHLENEKIKDITCSSSIYFIVTHSGRVYSLAQKNLFQGLPLKNSQSSNWNKLLLCDLLVEKNLNVDSVTCSYGTNFFLCKNGMLYGTGFSQDGRLGVTKNVTIPTLIVQGIKKIFSGPHGLSFFYITKNNELYASGRNNGKLGLNCSQPIKHPQIVTDLSFEVSDVKIIQTGQYHSILLTNKGKVYSTGKADKNGIGLEKSIFTLIPTLKDKFVVKLAMGEYHQLLLTDENELYGWGFKTSISKEYQNANVPKKINFPNLTSLSSINFFCGSNVTLIYNNYENFLYQDFEIFYKNQKFTDCVLGKTGNEVDCHKEILRLRTQNIEISKIQKLFEEKPKKEINTFLKWIYCNEITDKSTFEKIFKSLDLSINLKQNTLQNDLLKLYKDQDSTDFNILVKDDDYDDEDESWEEIPVHKIILLARSGLFREMFQNTNKEFNSVKDYSGKSIESIEILIKFFYTDKIELTADDDPILIVEELSDAVEYYQLNELSNLTTELNKIKLSNKIN</sequence>
<evidence type="ECO:0000259" key="3">
    <source>
        <dbReference type="PROSITE" id="PS50097"/>
    </source>
</evidence>
<dbReference type="InterPro" id="IPR011333">
    <property type="entry name" value="SKP1/BTB/POZ_sf"/>
</dbReference>
<accession>A0ABQ8XRX5</accession>
<evidence type="ECO:0000256" key="2">
    <source>
        <dbReference type="PROSITE-ProRule" id="PRU00235"/>
    </source>
</evidence>
<dbReference type="Proteomes" id="UP001150062">
    <property type="component" value="Unassembled WGS sequence"/>
</dbReference>
<dbReference type="CDD" id="cd18186">
    <property type="entry name" value="BTB_POZ_ZBTB_KLHL-like"/>
    <property type="match status" value="1"/>
</dbReference>
<evidence type="ECO:0000256" key="1">
    <source>
        <dbReference type="ARBA" id="ARBA00022737"/>
    </source>
</evidence>
<evidence type="ECO:0000313" key="5">
    <source>
        <dbReference type="Proteomes" id="UP001150062"/>
    </source>
</evidence>
<evidence type="ECO:0000313" key="4">
    <source>
        <dbReference type="EMBL" id="KAJ6235356.1"/>
    </source>
</evidence>
<keyword evidence="5" id="KW-1185">Reference proteome</keyword>
<organism evidence="4 5">
    <name type="scientific">Anaeramoeba flamelloides</name>
    <dbReference type="NCBI Taxonomy" id="1746091"/>
    <lineage>
        <taxon>Eukaryota</taxon>
        <taxon>Metamonada</taxon>
        <taxon>Anaeramoebidae</taxon>
        <taxon>Anaeramoeba</taxon>
    </lineage>
</organism>
<feature type="domain" description="BTB" evidence="3">
    <location>
        <begin position="461"/>
        <end position="537"/>
    </location>
</feature>
<feature type="repeat" description="RCC1" evidence="2">
    <location>
        <begin position="200"/>
        <end position="252"/>
    </location>
</feature>
<dbReference type="InterPro" id="IPR000210">
    <property type="entry name" value="BTB/POZ_dom"/>
</dbReference>
<name>A0ABQ8XRX5_9EUKA</name>